<dbReference type="RefSeq" id="WP_073033910.1">
    <property type="nucleotide sequence ID" value="NZ_BMLR01000002.1"/>
</dbReference>
<keyword evidence="4" id="KW-0408">Iron</keyword>
<keyword evidence="2" id="KW-0479">Metal-binding</keyword>
<keyword evidence="8" id="KW-1185">Reference proteome</keyword>
<reference evidence="7 8" key="1">
    <citation type="submission" date="2016-11" db="EMBL/GenBank/DDBJ databases">
        <authorList>
            <person name="Jaros S."/>
            <person name="Januszkiewicz K."/>
            <person name="Wedrychowicz H."/>
        </authorList>
    </citation>
    <scope>NUCLEOTIDE SEQUENCE [LARGE SCALE GENOMIC DNA]</scope>
    <source>
        <strain evidence="7 8">DSM 29589</strain>
    </source>
</reference>
<dbReference type="GO" id="GO:0051537">
    <property type="term" value="F:2 iron, 2 sulfur cluster binding"/>
    <property type="evidence" value="ECO:0007669"/>
    <property type="project" value="UniProtKB-KW"/>
</dbReference>
<dbReference type="CDD" id="cd00207">
    <property type="entry name" value="fer2"/>
    <property type="match status" value="1"/>
</dbReference>
<dbReference type="PROSITE" id="PS51085">
    <property type="entry name" value="2FE2S_FER_2"/>
    <property type="match status" value="1"/>
</dbReference>
<evidence type="ECO:0000256" key="3">
    <source>
        <dbReference type="ARBA" id="ARBA00023002"/>
    </source>
</evidence>
<evidence type="ECO:0000256" key="1">
    <source>
        <dbReference type="ARBA" id="ARBA00022714"/>
    </source>
</evidence>
<name>A0A1M7A7N5_9RHOB</name>
<dbReference type="EMBL" id="FRBR01000002">
    <property type="protein sequence ID" value="SHL38691.1"/>
    <property type="molecule type" value="Genomic_DNA"/>
</dbReference>
<keyword evidence="3" id="KW-0560">Oxidoreductase</keyword>
<dbReference type="Gene3D" id="3.10.20.30">
    <property type="match status" value="1"/>
</dbReference>
<proteinExistence type="predicted"/>
<dbReference type="Pfam" id="PF00111">
    <property type="entry name" value="Fer2"/>
    <property type="match status" value="1"/>
</dbReference>
<evidence type="ECO:0000256" key="2">
    <source>
        <dbReference type="ARBA" id="ARBA00022723"/>
    </source>
</evidence>
<dbReference type="InterPro" id="IPR012675">
    <property type="entry name" value="Beta-grasp_dom_sf"/>
</dbReference>
<feature type="domain" description="2Fe-2S ferredoxin-type" evidence="6">
    <location>
        <begin position="10"/>
        <end position="86"/>
    </location>
</feature>
<dbReference type="InterPro" id="IPR051452">
    <property type="entry name" value="Diverse_Oxidoreductases"/>
</dbReference>
<evidence type="ECO:0000259" key="6">
    <source>
        <dbReference type="PROSITE" id="PS51085"/>
    </source>
</evidence>
<dbReference type="InterPro" id="IPR002888">
    <property type="entry name" value="2Fe-2S-bd"/>
</dbReference>
<dbReference type="InterPro" id="IPR001041">
    <property type="entry name" value="2Fe-2S_ferredoxin-type"/>
</dbReference>
<dbReference type="InterPro" id="IPR036010">
    <property type="entry name" value="2Fe-2S_ferredoxin-like_sf"/>
</dbReference>
<evidence type="ECO:0000256" key="4">
    <source>
        <dbReference type="ARBA" id="ARBA00023004"/>
    </source>
</evidence>
<dbReference type="PANTHER" id="PTHR44379:SF5">
    <property type="entry name" value="OXIDOREDUCTASE WITH IRON-SULFUR SUBUNIT"/>
    <property type="match status" value="1"/>
</dbReference>
<dbReference type="SUPFAM" id="SSF54292">
    <property type="entry name" value="2Fe-2S ferredoxin-like"/>
    <property type="match status" value="1"/>
</dbReference>
<dbReference type="PROSITE" id="PS00197">
    <property type="entry name" value="2FE2S_FER_1"/>
    <property type="match status" value="1"/>
</dbReference>
<dbReference type="Pfam" id="PF01799">
    <property type="entry name" value="Fer2_2"/>
    <property type="match status" value="1"/>
</dbReference>
<dbReference type="AlphaFoldDB" id="A0A1M7A7N5"/>
<evidence type="ECO:0000256" key="5">
    <source>
        <dbReference type="ARBA" id="ARBA00023014"/>
    </source>
</evidence>
<dbReference type="PANTHER" id="PTHR44379">
    <property type="entry name" value="OXIDOREDUCTASE WITH IRON-SULFUR SUBUNIT"/>
    <property type="match status" value="1"/>
</dbReference>
<dbReference type="Gene3D" id="1.10.150.120">
    <property type="entry name" value="[2Fe-2S]-binding domain"/>
    <property type="match status" value="1"/>
</dbReference>
<keyword evidence="5" id="KW-0411">Iron-sulfur</keyword>
<dbReference type="Proteomes" id="UP000183974">
    <property type="component" value="Unassembled WGS sequence"/>
</dbReference>
<dbReference type="InterPro" id="IPR006058">
    <property type="entry name" value="2Fe2S_fd_BS"/>
</dbReference>
<keyword evidence="1" id="KW-0001">2Fe-2S</keyword>
<accession>A0A1M7A7N5</accession>
<evidence type="ECO:0000313" key="8">
    <source>
        <dbReference type="Proteomes" id="UP000183974"/>
    </source>
</evidence>
<protein>
    <submittedName>
        <fullName evidence="7">2-furoyl-CoA dehydrogenase 2Fe-2S iron sulfur subunit</fullName>
    </submittedName>
</protein>
<dbReference type="FunFam" id="3.10.20.30:FF:000020">
    <property type="entry name" value="Xanthine dehydrogenase iron-sulfur subunit"/>
    <property type="match status" value="1"/>
</dbReference>
<evidence type="ECO:0000313" key="7">
    <source>
        <dbReference type="EMBL" id="SHL38691.1"/>
    </source>
</evidence>
<dbReference type="STRING" id="337701.SAMN05444398_102207"/>
<dbReference type="GO" id="GO:0016491">
    <property type="term" value="F:oxidoreductase activity"/>
    <property type="evidence" value="ECO:0007669"/>
    <property type="project" value="UniProtKB-KW"/>
</dbReference>
<dbReference type="OrthoDB" id="9792018at2"/>
<organism evidence="7 8">
    <name type="scientific">Roseovarius pacificus</name>
    <dbReference type="NCBI Taxonomy" id="337701"/>
    <lineage>
        <taxon>Bacteria</taxon>
        <taxon>Pseudomonadati</taxon>
        <taxon>Pseudomonadota</taxon>
        <taxon>Alphaproteobacteria</taxon>
        <taxon>Rhodobacterales</taxon>
        <taxon>Roseobacteraceae</taxon>
        <taxon>Roseovarius</taxon>
    </lineage>
</organism>
<gene>
    <name evidence="7" type="ORF">SAMN05444398_102207</name>
</gene>
<dbReference type="SUPFAM" id="SSF47741">
    <property type="entry name" value="CO dehydrogenase ISP C-domain like"/>
    <property type="match status" value="1"/>
</dbReference>
<dbReference type="GO" id="GO:0046872">
    <property type="term" value="F:metal ion binding"/>
    <property type="evidence" value="ECO:0007669"/>
    <property type="project" value="UniProtKB-KW"/>
</dbReference>
<sequence>MRRLDARQTHVIRFTLNGRAVEAHCSPRMLLSDVLRGELGATGTHVGCEHGVCGACTVRIDGMMARSCLTLAVQVEGATVDTVEGVAPAPGRLSVLQDAFRKHHALQCGFCTAGIVMSLDTLLRDAPDADEARIRDVLSGHLCRCTGYHAIVQAALEAVETLRKETDHA</sequence>
<dbReference type="InterPro" id="IPR036884">
    <property type="entry name" value="2Fe-2S-bd_dom_sf"/>
</dbReference>